<keyword evidence="4" id="KW-0998">Cell outer membrane</keyword>
<evidence type="ECO:0000256" key="5">
    <source>
        <dbReference type="PROSITE-ProRule" id="PRU00473"/>
    </source>
</evidence>
<dbReference type="PANTHER" id="PTHR30329:SF21">
    <property type="entry name" value="LIPOPROTEIN YIAD-RELATED"/>
    <property type="match status" value="1"/>
</dbReference>
<evidence type="ECO:0000256" key="2">
    <source>
        <dbReference type="ARBA" id="ARBA00022729"/>
    </source>
</evidence>
<dbReference type="PROSITE" id="PS51123">
    <property type="entry name" value="OMPA_2"/>
    <property type="match status" value="1"/>
</dbReference>
<dbReference type="InterPro" id="IPR003367">
    <property type="entry name" value="Thrombospondin_3-like_rpt"/>
</dbReference>
<keyword evidence="3 5" id="KW-0472">Membrane</keyword>
<keyword evidence="9" id="KW-1185">Reference proteome</keyword>
<dbReference type="Gene3D" id="3.30.1330.60">
    <property type="entry name" value="OmpA-like domain"/>
    <property type="match status" value="1"/>
</dbReference>
<dbReference type="InterPro" id="IPR006664">
    <property type="entry name" value="OMP_bac"/>
</dbReference>
<dbReference type="SUPFAM" id="SSF103647">
    <property type="entry name" value="TSP type-3 repeat"/>
    <property type="match status" value="1"/>
</dbReference>
<dbReference type="InterPro" id="IPR028974">
    <property type="entry name" value="TSP_type-3_rpt"/>
</dbReference>
<accession>A0A1H5SYS3</accession>
<dbReference type="EMBL" id="FNVR01000002">
    <property type="protein sequence ID" value="SEF55001.1"/>
    <property type="molecule type" value="Genomic_DNA"/>
</dbReference>
<proteinExistence type="predicted"/>
<dbReference type="InterPro" id="IPR006665">
    <property type="entry name" value="OmpA-like"/>
</dbReference>
<dbReference type="RefSeq" id="WP_103923283.1">
    <property type="nucleotide sequence ID" value="NZ_FNVR01000002.1"/>
</dbReference>
<reference evidence="9" key="1">
    <citation type="submission" date="2016-10" db="EMBL/GenBank/DDBJ databases">
        <authorList>
            <person name="Varghese N."/>
            <person name="Submissions S."/>
        </authorList>
    </citation>
    <scope>NUCLEOTIDE SEQUENCE [LARGE SCALE GENOMIC DNA]</scope>
    <source>
        <strain evidence="9">DSM 17298</strain>
    </source>
</reference>
<comment type="subcellular location">
    <subcellularLocation>
        <location evidence="1">Cell outer membrane</location>
    </subcellularLocation>
</comment>
<dbReference type="SUPFAM" id="SSF103088">
    <property type="entry name" value="OmpA-like"/>
    <property type="match status" value="1"/>
</dbReference>
<organism evidence="8 9">
    <name type="scientific">Algoriphagus boritolerans DSM 17298 = JCM 18970</name>
    <dbReference type="NCBI Taxonomy" id="1120964"/>
    <lineage>
        <taxon>Bacteria</taxon>
        <taxon>Pseudomonadati</taxon>
        <taxon>Bacteroidota</taxon>
        <taxon>Cytophagia</taxon>
        <taxon>Cytophagales</taxon>
        <taxon>Cyclobacteriaceae</taxon>
        <taxon>Algoriphagus</taxon>
    </lineage>
</organism>
<evidence type="ECO:0000256" key="3">
    <source>
        <dbReference type="ARBA" id="ARBA00023136"/>
    </source>
</evidence>
<protein>
    <submittedName>
        <fullName evidence="8">OmpA-OmpF porin, OOP family</fullName>
    </submittedName>
</protein>
<dbReference type="Proteomes" id="UP000236736">
    <property type="component" value="Unassembled WGS sequence"/>
</dbReference>
<dbReference type="OrthoDB" id="1522982at2"/>
<dbReference type="GO" id="GO:0009279">
    <property type="term" value="C:cell outer membrane"/>
    <property type="evidence" value="ECO:0007669"/>
    <property type="project" value="UniProtKB-SubCell"/>
</dbReference>
<evidence type="ECO:0000256" key="6">
    <source>
        <dbReference type="SAM" id="SignalP"/>
    </source>
</evidence>
<evidence type="ECO:0000259" key="7">
    <source>
        <dbReference type="PROSITE" id="PS51123"/>
    </source>
</evidence>
<sequence length="431" mass="47447">MIKQVVLILLLGIGANSYAQSEFNNWSIEINGGFNKPMGPLTPGYLSPTLNLGHLDIGGRHMINEYVGLKGNLGFGTFREAKDVSPDFTSNYLTLTAEGVGNFGRMLNFESFTKKIGLLGHLGAGGGRISYQEPAIYFREPEYYYIITSGLTTLYSLTDRVSISGDISVMVNGRQTFTFDGNAFNTIDQPNPPFNPFVHATGTWWTGTVGLNFYLGKSEKHADWYLKPDKYVAKSELNEAINGIKDMLKDSDGDGIPDYLDKESNTPVGARVDTFGTTIDSDGDGIPDHLDQCPFQPGPSATNGCPAVSEKTAEVDFLKKAINDGYVNLYFGFDSDKPLSYSISAAHYVSNFLKRNPGVSLEVKGYADELGLDDYNFKLSERRAKAVYDLLISSGIERSRLSYKGYGEDTSVDKSSQNARQFARRTSFEVK</sequence>
<evidence type="ECO:0000256" key="1">
    <source>
        <dbReference type="ARBA" id="ARBA00004442"/>
    </source>
</evidence>
<feature type="signal peptide" evidence="6">
    <location>
        <begin position="1"/>
        <end position="19"/>
    </location>
</feature>
<dbReference type="Pfam" id="PF02412">
    <property type="entry name" value="TSP_3"/>
    <property type="match status" value="1"/>
</dbReference>
<keyword evidence="2 6" id="KW-0732">Signal</keyword>
<dbReference type="Pfam" id="PF00691">
    <property type="entry name" value="OmpA"/>
    <property type="match status" value="1"/>
</dbReference>
<dbReference type="InterPro" id="IPR050330">
    <property type="entry name" value="Bact_OuterMem_StrucFunc"/>
</dbReference>
<dbReference type="PANTHER" id="PTHR30329">
    <property type="entry name" value="STATOR ELEMENT OF FLAGELLAR MOTOR COMPLEX"/>
    <property type="match status" value="1"/>
</dbReference>
<dbReference type="Gene3D" id="4.10.1080.10">
    <property type="entry name" value="TSP type-3 repeat"/>
    <property type="match status" value="1"/>
</dbReference>
<evidence type="ECO:0000313" key="8">
    <source>
        <dbReference type="EMBL" id="SEF55001.1"/>
    </source>
</evidence>
<name>A0A1H5SYS3_9BACT</name>
<dbReference type="STRING" id="1120964.GCA_001313265_01090"/>
<feature type="domain" description="OmpA-like" evidence="7">
    <location>
        <begin position="318"/>
        <end position="431"/>
    </location>
</feature>
<dbReference type="InterPro" id="IPR036737">
    <property type="entry name" value="OmpA-like_sf"/>
</dbReference>
<dbReference type="GO" id="GO:0007155">
    <property type="term" value="P:cell adhesion"/>
    <property type="evidence" value="ECO:0007669"/>
    <property type="project" value="InterPro"/>
</dbReference>
<gene>
    <name evidence="8" type="ORF">SAMN03080598_00562</name>
</gene>
<dbReference type="CDD" id="cd07185">
    <property type="entry name" value="OmpA_C-like"/>
    <property type="match status" value="1"/>
</dbReference>
<dbReference type="GO" id="GO:0005509">
    <property type="term" value="F:calcium ion binding"/>
    <property type="evidence" value="ECO:0007669"/>
    <property type="project" value="InterPro"/>
</dbReference>
<feature type="chain" id="PRO_5009284478" evidence="6">
    <location>
        <begin position="20"/>
        <end position="431"/>
    </location>
</feature>
<dbReference type="AlphaFoldDB" id="A0A1H5SYS3"/>
<evidence type="ECO:0000256" key="4">
    <source>
        <dbReference type="ARBA" id="ARBA00023237"/>
    </source>
</evidence>
<dbReference type="PRINTS" id="PR01021">
    <property type="entry name" value="OMPADOMAIN"/>
</dbReference>
<evidence type="ECO:0000313" key="9">
    <source>
        <dbReference type="Proteomes" id="UP000236736"/>
    </source>
</evidence>